<comment type="subcellular location">
    <subcellularLocation>
        <location evidence="2">Cell outer membrane</location>
        <topology evidence="2">Lipid-anchor</topology>
    </subcellularLocation>
</comment>
<evidence type="ECO:0000313" key="3">
    <source>
        <dbReference type="EMBL" id="MFC4313448.1"/>
    </source>
</evidence>
<keyword evidence="2" id="KW-0732">Signal</keyword>
<protein>
    <submittedName>
        <fullName evidence="3">Efflux transporter outer membrane subunit</fullName>
    </submittedName>
</protein>
<comment type="caution">
    <text evidence="3">The sequence shown here is derived from an EMBL/GenBank/DDBJ whole genome shotgun (WGS) entry which is preliminary data.</text>
</comment>
<keyword evidence="4" id="KW-1185">Reference proteome</keyword>
<evidence type="ECO:0000313" key="4">
    <source>
        <dbReference type="Proteomes" id="UP001595904"/>
    </source>
</evidence>
<dbReference type="RefSeq" id="WP_380603775.1">
    <property type="nucleotide sequence ID" value="NZ_JBHSDU010000015.1"/>
</dbReference>
<dbReference type="PANTHER" id="PTHR30203">
    <property type="entry name" value="OUTER MEMBRANE CATION EFFLUX PROTEIN"/>
    <property type="match status" value="1"/>
</dbReference>
<dbReference type="NCBIfam" id="TIGR01845">
    <property type="entry name" value="outer_NodT"/>
    <property type="match status" value="1"/>
</dbReference>
<feature type="signal peptide" evidence="2">
    <location>
        <begin position="1"/>
        <end position="23"/>
    </location>
</feature>
<keyword evidence="2" id="KW-0449">Lipoprotein</keyword>
<dbReference type="PANTHER" id="PTHR30203:SF32">
    <property type="entry name" value="CATION EFFLUX SYSTEM PROTEIN CUSC"/>
    <property type="match status" value="1"/>
</dbReference>
<evidence type="ECO:0000256" key="2">
    <source>
        <dbReference type="RuleBase" id="RU362097"/>
    </source>
</evidence>
<dbReference type="Proteomes" id="UP001595904">
    <property type="component" value="Unassembled WGS sequence"/>
</dbReference>
<keyword evidence="2" id="KW-0564">Palmitate</keyword>
<feature type="chain" id="PRO_5044963179" evidence="2">
    <location>
        <begin position="24"/>
        <end position="477"/>
    </location>
</feature>
<keyword evidence="2" id="KW-0812">Transmembrane</keyword>
<dbReference type="SUPFAM" id="SSF56954">
    <property type="entry name" value="Outer membrane efflux proteins (OEP)"/>
    <property type="match status" value="1"/>
</dbReference>
<proteinExistence type="inferred from homology"/>
<keyword evidence="2" id="KW-1134">Transmembrane beta strand</keyword>
<gene>
    <name evidence="3" type="ORF">ACFPN2_30505</name>
</gene>
<accession>A0ABV8T3E0</accession>
<reference evidence="4" key="1">
    <citation type="journal article" date="2019" name="Int. J. Syst. Evol. Microbiol.">
        <title>The Global Catalogue of Microorganisms (GCM) 10K type strain sequencing project: providing services to taxonomists for standard genome sequencing and annotation.</title>
        <authorList>
            <consortium name="The Broad Institute Genomics Platform"/>
            <consortium name="The Broad Institute Genome Sequencing Center for Infectious Disease"/>
            <person name="Wu L."/>
            <person name="Ma J."/>
        </authorList>
    </citation>
    <scope>NUCLEOTIDE SEQUENCE [LARGE SCALE GENOMIC DNA]</scope>
    <source>
        <strain evidence="4">CGMCC 1.10759</strain>
    </source>
</reference>
<comment type="similarity">
    <text evidence="1 2">Belongs to the outer membrane factor (OMF) (TC 1.B.17) family.</text>
</comment>
<keyword evidence="2" id="KW-0472">Membrane</keyword>
<dbReference type="Pfam" id="PF02321">
    <property type="entry name" value="OEP"/>
    <property type="match status" value="2"/>
</dbReference>
<organism evidence="3 4">
    <name type="scientific">Steroidobacter flavus</name>
    <dbReference type="NCBI Taxonomy" id="1842136"/>
    <lineage>
        <taxon>Bacteria</taxon>
        <taxon>Pseudomonadati</taxon>
        <taxon>Pseudomonadota</taxon>
        <taxon>Gammaproteobacteria</taxon>
        <taxon>Steroidobacterales</taxon>
        <taxon>Steroidobacteraceae</taxon>
        <taxon>Steroidobacter</taxon>
    </lineage>
</organism>
<dbReference type="InterPro" id="IPR010131">
    <property type="entry name" value="MdtP/NodT-like"/>
</dbReference>
<evidence type="ECO:0000256" key="1">
    <source>
        <dbReference type="ARBA" id="ARBA00007613"/>
    </source>
</evidence>
<dbReference type="Gene3D" id="1.20.1600.10">
    <property type="entry name" value="Outer membrane efflux proteins (OEP)"/>
    <property type="match status" value="1"/>
</dbReference>
<dbReference type="Gene3D" id="2.20.200.10">
    <property type="entry name" value="Outer membrane efflux proteins (OEP)"/>
    <property type="match status" value="1"/>
</dbReference>
<dbReference type="EMBL" id="JBHSDU010000015">
    <property type="protein sequence ID" value="MFC4313448.1"/>
    <property type="molecule type" value="Genomic_DNA"/>
</dbReference>
<sequence>MNNLSNALLAASLGMFLSACSFAPRDERPPLPTAERYEEGYVDDPAAGTRAIEFGWRDFFADPRLEVLIATALKNNRDLTIAVAQIEEARGLYRVQRSELLPAIAVNAEATRNGVGPESTGLSGATPLGTSETFTQYFLGAGVASFELDFWGRVRNLTRAARTEYLATVEAARAFQLSLIRDVASAYFASLEARERLELAEATVNSRREGLRIAQKRLDAGVTSALDFRQAETLLTQAETELASLRFTKAQNENLLATLVGRAIAEPLPEPLPLADQARMETLAAGMPSDLLVNRPDILAAEHRLRGARANIGAARAAFFPSITLTGSYGFASTQLDALVGNDRRTWSYGPSISLPIFDFGARRANLTVAEARQNIAIADYERTIQTSFQEVSDALAGRKFLAEQVSAQERGTKAQRQLAELAHRRYNEGVVSYLEVLDAERNLFSAEQALLQVRRAEVSNLVSLYIALGGGQIESR</sequence>
<name>A0ABV8T3E0_9GAMM</name>
<dbReference type="InterPro" id="IPR003423">
    <property type="entry name" value="OMP_efflux"/>
</dbReference>